<feature type="non-terminal residue" evidence="1">
    <location>
        <position position="95"/>
    </location>
</feature>
<evidence type="ECO:0000313" key="1">
    <source>
        <dbReference type="EMBL" id="TDD27480.1"/>
    </source>
</evidence>
<gene>
    <name evidence="1" type="ORF">E1218_10115</name>
</gene>
<name>A0A4R4XA96_9ACTN</name>
<dbReference type="AlphaFoldDB" id="A0A4R4XA96"/>
<organism evidence="1 2">
    <name type="scientific">Kribbella turkmenica</name>
    <dbReference type="NCBI Taxonomy" id="2530375"/>
    <lineage>
        <taxon>Bacteria</taxon>
        <taxon>Bacillati</taxon>
        <taxon>Actinomycetota</taxon>
        <taxon>Actinomycetes</taxon>
        <taxon>Propionibacteriales</taxon>
        <taxon>Kribbellaceae</taxon>
        <taxon>Kribbella</taxon>
    </lineage>
</organism>
<reference evidence="1 2" key="1">
    <citation type="submission" date="2019-02" db="EMBL/GenBank/DDBJ databases">
        <title>Draft genome sequences of novel Actinobacteria.</title>
        <authorList>
            <person name="Sahin N."/>
            <person name="Ay H."/>
            <person name="Saygin H."/>
        </authorList>
    </citation>
    <scope>NUCLEOTIDE SEQUENCE [LARGE SCALE GENOMIC DNA]</scope>
    <source>
        <strain evidence="1 2">16K104</strain>
    </source>
</reference>
<proteinExistence type="predicted"/>
<protein>
    <recommendedName>
        <fullName evidence="3">Bacterial bifunctional deaminase-reductase C-terminal domain-containing protein</fullName>
    </recommendedName>
</protein>
<evidence type="ECO:0000313" key="2">
    <source>
        <dbReference type="Proteomes" id="UP000295172"/>
    </source>
</evidence>
<dbReference type="Proteomes" id="UP000295172">
    <property type="component" value="Unassembled WGS sequence"/>
</dbReference>
<evidence type="ECO:0008006" key="3">
    <source>
        <dbReference type="Google" id="ProtNLM"/>
    </source>
</evidence>
<comment type="caution">
    <text evidence="1">The sequence shown here is derived from an EMBL/GenBank/DDBJ whole genome shotgun (WGS) entry which is preliminary data.</text>
</comment>
<accession>A0A4R4XA96</accession>
<dbReference type="InterPro" id="IPR024072">
    <property type="entry name" value="DHFR-like_dom_sf"/>
</dbReference>
<dbReference type="EMBL" id="SMKR01000033">
    <property type="protein sequence ID" value="TDD27480.1"/>
    <property type="molecule type" value="Genomic_DNA"/>
</dbReference>
<dbReference type="RefSeq" id="WP_202865894.1">
    <property type="nucleotide sequence ID" value="NZ_SMKR01000033.1"/>
</dbReference>
<sequence length="95" mass="10278">MRTIIARLCMSEDGIVDRPENWLPASGPGGVLDQLVTGAETVLLGRNTFEQYSASVARYHSAAVPLDRARKLVVASRPVIARPGTEVLQGDPHRV</sequence>
<keyword evidence="2" id="KW-1185">Reference proteome</keyword>
<dbReference type="SUPFAM" id="SSF53597">
    <property type="entry name" value="Dihydrofolate reductase-like"/>
    <property type="match status" value="1"/>
</dbReference>
<dbReference type="Gene3D" id="3.40.430.10">
    <property type="entry name" value="Dihydrofolate Reductase, subunit A"/>
    <property type="match status" value="1"/>
</dbReference>